<keyword evidence="1" id="KW-0812">Transmembrane</keyword>
<dbReference type="AlphaFoldDB" id="A0A1E5CXD7"/>
<evidence type="ECO:0000313" key="2">
    <source>
        <dbReference type="EMBL" id="OEE75261.1"/>
    </source>
</evidence>
<reference evidence="2 3" key="1">
    <citation type="journal article" date="2012" name="Science">
        <title>Ecological populations of bacteria act as socially cohesive units of antibiotic production and resistance.</title>
        <authorList>
            <person name="Cordero O.X."/>
            <person name="Wildschutte H."/>
            <person name="Kirkup B."/>
            <person name="Proehl S."/>
            <person name="Ngo L."/>
            <person name="Hussain F."/>
            <person name="Le Roux F."/>
            <person name="Mincer T."/>
            <person name="Polz M.F."/>
        </authorList>
    </citation>
    <scope>NUCLEOTIDE SEQUENCE [LARGE SCALE GENOMIC DNA]</scope>
    <source>
        <strain evidence="2 3">FF-238</strain>
    </source>
</reference>
<evidence type="ECO:0000256" key="1">
    <source>
        <dbReference type="SAM" id="Phobius"/>
    </source>
</evidence>
<feature type="transmembrane region" description="Helical" evidence="1">
    <location>
        <begin position="91"/>
        <end position="110"/>
    </location>
</feature>
<feature type="transmembrane region" description="Helical" evidence="1">
    <location>
        <begin position="35"/>
        <end position="61"/>
    </location>
</feature>
<evidence type="ECO:0000313" key="3">
    <source>
        <dbReference type="Proteomes" id="UP000094165"/>
    </source>
</evidence>
<keyword evidence="1" id="KW-1133">Transmembrane helix</keyword>
<dbReference type="EMBL" id="AJYW02000158">
    <property type="protein sequence ID" value="OEE75261.1"/>
    <property type="molecule type" value="Genomic_DNA"/>
</dbReference>
<comment type="caution">
    <text evidence="2">The sequence shown here is derived from an EMBL/GenBank/DDBJ whole genome shotgun (WGS) entry which is preliminary data.</text>
</comment>
<sequence>MVFSTIQFLITTILAIVCALAISLSAGDIPVIALIIPALWVLPQGGVAGLVFLAAMTIYGLTLPMQSITLSVSVWVLFPLLMVAFSKRSSLGILLTASLVVLTLQVGIMVTQNAGKLDGTPWVTIIQTLVVVAIWWVANYWKSENRKIVSRHSWWSLGLIIPLWAAGLSHAALVSLCIVGIIASMEMLTKSTKFKWNQLLCWTLPTVGFAALIISPNVDVPNPVFVVWLCLLGTAWMTDYIIRSDEEPSEL</sequence>
<dbReference type="RefSeq" id="WP_017052696.1">
    <property type="nucleotide sequence ID" value="NZ_AJYW02000158.1"/>
</dbReference>
<protein>
    <recommendedName>
        <fullName evidence="4">Integral membrane protein</fullName>
    </recommendedName>
</protein>
<keyword evidence="1" id="KW-0472">Membrane</keyword>
<proteinExistence type="predicted"/>
<name>A0A1E5CXD7_9VIBR</name>
<accession>A0A1E5CXD7</accession>
<gene>
    <name evidence="2" type="ORF">A130_17270</name>
</gene>
<feature type="transmembrane region" description="Helical" evidence="1">
    <location>
        <begin position="161"/>
        <end position="187"/>
    </location>
</feature>
<feature type="transmembrane region" description="Helical" evidence="1">
    <location>
        <begin position="224"/>
        <end position="242"/>
    </location>
</feature>
<organism evidence="2 3">
    <name type="scientific">Vibrio genomosp. F6 str. FF-238</name>
    <dbReference type="NCBI Taxonomy" id="1191298"/>
    <lineage>
        <taxon>Bacteria</taxon>
        <taxon>Pseudomonadati</taxon>
        <taxon>Pseudomonadota</taxon>
        <taxon>Gammaproteobacteria</taxon>
        <taxon>Vibrionales</taxon>
        <taxon>Vibrionaceae</taxon>
        <taxon>Vibrio</taxon>
    </lineage>
</organism>
<keyword evidence="3" id="KW-1185">Reference proteome</keyword>
<evidence type="ECO:0008006" key="4">
    <source>
        <dbReference type="Google" id="ProtNLM"/>
    </source>
</evidence>
<dbReference type="Proteomes" id="UP000094165">
    <property type="component" value="Unassembled WGS sequence"/>
</dbReference>
<feature type="transmembrane region" description="Helical" evidence="1">
    <location>
        <begin position="68"/>
        <end position="85"/>
    </location>
</feature>
<feature type="transmembrane region" description="Helical" evidence="1">
    <location>
        <begin position="199"/>
        <end position="218"/>
    </location>
</feature>
<feature type="transmembrane region" description="Helical" evidence="1">
    <location>
        <begin position="122"/>
        <end position="141"/>
    </location>
</feature>